<dbReference type="Proteomes" id="UP000059672">
    <property type="component" value="Chromosome"/>
</dbReference>
<feature type="transmembrane region" description="Helical" evidence="1">
    <location>
        <begin position="77"/>
        <end position="94"/>
    </location>
</feature>
<feature type="transmembrane region" description="Helical" evidence="1">
    <location>
        <begin position="101"/>
        <end position="119"/>
    </location>
</feature>
<reference evidence="3" key="1">
    <citation type="submission" date="2015-12" db="EMBL/GenBank/DDBJ databases">
        <title>Complete genome sequence of Lutibacter profundus strain LP1.</title>
        <authorList>
            <person name="Wissuwa J."/>
            <person name="Le Moine Bauer S."/>
            <person name="Stokke R."/>
            <person name="Dahle H."/>
            <person name="Steen I.H."/>
        </authorList>
    </citation>
    <scope>NUCLEOTIDE SEQUENCE [LARGE SCALE GENOMIC DNA]</scope>
    <source>
        <strain evidence="3">LP1</strain>
    </source>
</reference>
<proteinExistence type="predicted"/>
<name>A0A0X8G6N4_9FLAO</name>
<dbReference type="PANTHER" id="PTHR38446">
    <property type="entry name" value="BLL0914 PROTEIN"/>
    <property type="match status" value="1"/>
</dbReference>
<feature type="transmembrane region" description="Helical" evidence="1">
    <location>
        <begin position="54"/>
        <end position="71"/>
    </location>
</feature>
<dbReference type="EMBL" id="CP013355">
    <property type="protein sequence ID" value="AMC11009.1"/>
    <property type="molecule type" value="Genomic_DNA"/>
</dbReference>
<dbReference type="Pfam" id="PF06993">
    <property type="entry name" value="DUF1304"/>
    <property type="match status" value="1"/>
</dbReference>
<protein>
    <recommendedName>
        <fullName evidence="4">Epimerase</fullName>
    </recommendedName>
</protein>
<evidence type="ECO:0000313" key="2">
    <source>
        <dbReference type="EMBL" id="AMC11009.1"/>
    </source>
</evidence>
<dbReference type="AlphaFoldDB" id="A0A0X8G6N4"/>
<evidence type="ECO:0000256" key="1">
    <source>
        <dbReference type="SAM" id="Phobius"/>
    </source>
</evidence>
<gene>
    <name evidence="2" type="ORF">Lupro_07000</name>
</gene>
<sequence length="120" mass="13749">MKYLQIFFVALVAFEHLYFMILEMFFWDKPIGLKTFGLKLEDAKKTKTLAKNQGLYNGFLAAGLIWAIISDNNFKEIALFFLICVTIAGMYGAYTTQKIKLFFVQSIPALIGITLILLYK</sequence>
<accession>A0A0X8G6N4</accession>
<keyword evidence="1" id="KW-0812">Transmembrane</keyword>
<organism evidence="2 3">
    <name type="scientific">Lutibacter profundi</name>
    <dbReference type="NCBI Taxonomy" id="1622118"/>
    <lineage>
        <taxon>Bacteria</taxon>
        <taxon>Pseudomonadati</taxon>
        <taxon>Bacteroidota</taxon>
        <taxon>Flavobacteriia</taxon>
        <taxon>Flavobacteriales</taxon>
        <taxon>Flavobacteriaceae</taxon>
        <taxon>Lutibacter</taxon>
    </lineage>
</organism>
<keyword evidence="1" id="KW-1133">Transmembrane helix</keyword>
<dbReference type="KEGG" id="lut:Lupro_07000"/>
<dbReference type="InterPro" id="IPR009732">
    <property type="entry name" value="DUF1304"/>
</dbReference>
<dbReference type="RefSeq" id="WP_068207873.1">
    <property type="nucleotide sequence ID" value="NZ_CP013355.1"/>
</dbReference>
<feature type="transmembrane region" description="Helical" evidence="1">
    <location>
        <begin position="6"/>
        <end position="27"/>
    </location>
</feature>
<evidence type="ECO:0000313" key="3">
    <source>
        <dbReference type="Proteomes" id="UP000059672"/>
    </source>
</evidence>
<keyword evidence="1" id="KW-0472">Membrane</keyword>
<dbReference type="STRING" id="1622118.Lupro_07000"/>
<reference evidence="2 3" key="2">
    <citation type="journal article" date="2016" name="Int. J. Syst. Evol. Microbiol.">
        <title>Lutibacter profundi sp. nov., isolated from a deep-sea hydrothermal system on the Arctic Mid-Ocean Ridge and emended description of the genus Lutibacter.</title>
        <authorList>
            <person name="Le Moine Bauer S."/>
            <person name="Roalkvam I."/>
            <person name="Steen I.H."/>
            <person name="Dahle H."/>
        </authorList>
    </citation>
    <scope>NUCLEOTIDE SEQUENCE [LARGE SCALE GENOMIC DNA]</scope>
    <source>
        <strain evidence="2 3">LP1</strain>
    </source>
</reference>
<keyword evidence="3" id="KW-1185">Reference proteome</keyword>
<evidence type="ECO:0008006" key="4">
    <source>
        <dbReference type="Google" id="ProtNLM"/>
    </source>
</evidence>
<dbReference type="OrthoDB" id="9803832at2"/>
<dbReference type="PANTHER" id="PTHR38446:SF1">
    <property type="entry name" value="BLL0914 PROTEIN"/>
    <property type="match status" value="1"/>
</dbReference>